<dbReference type="GO" id="GO:0007030">
    <property type="term" value="P:Golgi organization"/>
    <property type="evidence" value="ECO:0007669"/>
    <property type="project" value="TreeGrafter"/>
</dbReference>
<keyword evidence="7" id="KW-1185">Reference proteome</keyword>
<feature type="coiled-coil region" evidence="4">
    <location>
        <begin position="1328"/>
        <end position="1355"/>
    </location>
</feature>
<sequence>MFPDAKSTQEIISKIRELQELGDMSKDELDELYSIFSDSNDSNIKDNIEKLVKNKKELENKMKEIDGLLPKSKGQEDVVTKLKREKKRKEDLKKLLDNIINLLPHCSTEQEIERSLSEILEFLKSLYHLIYIQNKDQLKLISKYNIENESDLNLENIRYEHIIDDLQQFFKEYKRNMNILSDLDKLLPKNKDPNLMNRLNKELQKKKQQEDLLKEIENTLPQRNQSNVPLITRLKNELNLSNDLQDIINKIHSILPQYKENTNHFTNTEDEYESDNESIEDKNEFNRSIIPKVQQEIDMKNSFQKKILEIENLLPKSKDDNLSNRLKKELDKKEQLQKQLDDLSSRFDHCKTFDDLSSHISELLRNNSNLKNILYQIDGLFSEVQNKVINDYDEEDEKEKDDFSYLIQIIGQYIDNTNSLKRKLEEIESLLPKYKNQGDLVSRLKDEFNKKEKVQQLAGKLQNIIPGVKTPEELAKKVQKILQEKEIQKTIIEQLNDILPELSENRTSNYDEEEDDNQMIEIGHNLPKRSQDIMNKYNQMKTLLDAINNLLPQNNKNDLITKLKKELKNKDRVQQQMEKLNNLLDSTSGNGADLSSKLKDLIQENEEMKQQLDELDSTLPQTNEDDDLLTRIKKLIKSKENQDSLVTEIESTLPKSNNQLGIVSRIKNELKQKEKLQQQLDSLKSILNTPNNSDIINQYKEMAQDNSDMRRILDEANGLLSSHDEDIIPKIEKLLKQKEEQAQTIEDIEGILPKSKTKDSIVKRIQKELQKKDELHKQLESMKSVLPGNKLSGDISDYLKQLLDENNLLKQLNEEINDILPSGDEEMLAKIQNMTQENENLKKQVSEIDSLVPGSPSRENIVDKLKKEFKKNQKTQQNLNSLMSLLPEVSTPEELYVALQNIMTDNNIMKRDLENIGSIFAEGDEDLHSKVQSLMKENDGLNHLVNEIDSLVPKQKGKQGIIDRLKSEFKSKEKLQKKLEEMNDLMNSSKTSLNDPMSSLQSLLEENSNQRELLETISSILPTKEGIEENDIISQSQFAVDEISRLNGIIEDIERLLPTSKTNDNLISRLKKELEHKTKFEKGIENIQELLPTCKNINDLPTTISNLLELKELFKHYVSDIVSIVNQSNNNQRESEKEYETENEISDDYPENEGKEFLNELEKLMNEFEEMKTERRQIEELLPKINNKNKESLLTRLKQEFDKNKKNEEELQQLYSHFSNNDNISHILEEISQYRHEIEELTNMFESELSPQHNYSDYENDSVIELAKKVIDDKKENDKIISTLEKIIPMKDKKGDIVVNAKKLVDEYDNLMKHVNKIMKILPKSNSFDDITKSIQEIMDEKNELNNKMNQYQTIFPISNSLDDLENLHINENGVVEDIPTRLKRLIKEKKEVCELLGVPDDIKAAIDVLLDENKTLKKENGELYLIINQLKELFEVKSHSELVDAAIHQRETIESTSDLFVKLLEILAGPMNTSITLRLPISPQIKEKLWKILTEMKQKMNDTDEKIIHILTKAKRAGYEGIDPCDAVKFLEETATLYEQQRVNEFFHGQVSSIRELMNEQHKTYESTKNKYNRQAKEQKEMLLEMQEKFALREEEMMQECEDVNNQMIALKEELEKANKLKTEILRLACGQAADMEYLRSNMSRTENSLLKNAEKMRTIVAQVQARSANKKKSTKVQKKPQVEHLSVQPEKPTQ</sequence>
<dbReference type="EMBL" id="MLAK01000738">
    <property type="protein sequence ID" value="OHT06043.1"/>
    <property type="molecule type" value="Genomic_DNA"/>
</dbReference>
<comment type="subcellular location">
    <subcellularLocation>
        <location evidence="1">Golgi apparatus</location>
    </subcellularLocation>
</comment>
<keyword evidence="3 4" id="KW-0175">Coiled coil</keyword>
<accession>A0A1J4K4C4</accession>
<evidence type="ECO:0000256" key="5">
    <source>
        <dbReference type="SAM" id="MobiDB-lite"/>
    </source>
</evidence>
<dbReference type="GO" id="GO:0006888">
    <property type="term" value="P:endoplasmic reticulum to Golgi vesicle-mediated transport"/>
    <property type="evidence" value="ECO:0007669"/>
    <property type="project" value="TreeGrafter"/>
</dbReference>
<evidence type="ECO:0000313" key="6">
    <source>
        <dbReference type="EMBL" id="OHT06043.1"/>
    </source>
</evidence>
<feature type="coiled-coil region" evidence="4">
    <location>
        <begin position="556"/>
        <end position="625"/>
    </location>
</feature>
<comment type="caution">
    <text evidence="6">The sequence shown here is derived from an EMBL/GenBank/DDBJ whole genome shotgun (WGS) entry which is preliminary data.</text>
</comment>
<feature type="coiled-coil region" evidence="4">
    <location>
        <begin position="731"/>
        <end position="851"/>
    </location>
</feature>
<evidence type="ECO:0000256" key="1">
    <source>
        <dbReference type="ARBA" id="ARBA00004555"/>
    </source>
</evidence>
<feature type="coiled-coil region" evidence="4">
    <location>
        <begin position="1556"/>
        <end position="1629"/>
    </location>
</feature>
<dbReference type="VEuPathDB" id="TrichDB:TRFO_05684"/>
<feature type="region of interest" description="Disordered" evidence="5">
    <location>
        <begin position="1666"/>
        <end position="1696"/>
    </location>
</feature>
<keyword evidence="2" id="KW-0333">Golgi apparatus</keyword>
<feature type="coiled-coil region" evidence="4">
    <location>
        <begin position="319"/>
        <end position="346"/>
    </location>
</feature>
<dbReference type="PANTHER" id="PTHR18921:SF2">
    <property type="entry name" value="THYROID RECEPTOR-INTERACTING PROTEIN 11"/>
    <property type="match status" value="1"/>
</dbReference>
<evidence type="ECO:0000256" key="3">
    <source>
        <dbReference type="ARBA" id="ARBA00023054"/>
    </source>
</evidence>
<evidence type="ECO:0000256" key="2">
    <source>
        <dbReference type="ARBA" id="ARBA00023034"/>
    </source>
</evidence>
<name>A0A1J4K4C4_9EUKA</name>
<dbReference type="GeneID" id="94827356"/>
<feature type="compositionally biased region" description="Basic residues" evidence="5">
    <location>
        <begin position="1670"/>
        <end position="1680"/>
    </location>
</feature>
<gene>
    <name evidence="6" type="ORF">TRFO_05684</name>
</gene>
<dbReference type="GO" id="GO:0005794">
    <property type="term" value="C:Golgi apparatus"/>
    <property type="evidence" value="ECO:0007669"/>
    <property type="project" value="UniProtKB-SubCell"/>
</dbReference>
<feature type="coiled-coil region" evidence="4">
    <location>
        <begin position="1154"/>
        <end position="1244"/>
    </location>
</feature>
<feature type="coiled-coil region" evidence="4">
    <location>
        <begin position="962"/>
        <end position="992"/>
    </location>
</feature>
<organism evidence="6 7">
    <name type="scientific">Tritrichomonas foetus</name>
    <dbReference type="NCBI Taxonomy" id="1144522"/>
    <lineage>
        <taxon>Eukaryota</taxon>
        <taxon>Metamonada</taxon>
        <taxon>Parabasalia</taxon>
        <taxon>Tritrichomonadida</taxon>
        <taxon>Tritrichomonadidae</taxon>
        <taxon>Tritrichomonas</taxon>
    </lineage>
</organism>
<proteinExistence type="predicted"/>
<evidence type="ECO:0000256" key="4">
    <source>
        <dbReference type="SAM" id="Coils"/>
    </source>
</evidence>
<dbReference type="RefSeq" id="XP_068359179.1">
    <property type="nucleotide sequence ID" value="XM_068492652.1"/>
</dbReference>
<evidence type="ECO:0000313" key="7">
    <source>
        <dbReference type="Proteomes" id="UP000179807"/>
    </source>
</evidence>
<feature type="region of interest" description="Disordered" evidence="5">
    <location>
        <begin position="1129"/>
        <end position="1151"/>
    </location>
</feature>
<dbReference type="PANTHER" id="PTHR18921">
    <property type="entry name" value="MYOSIN HEAVY CHAIN - RELATED"/>
    <property type="match status" value="1"/>
</dbReference>
<feature type="compositionally biased region" description="Acidic residues" evidence="5">
    <location>
        <begin position="1141"/>
        <end position="1151"/>
    </location>
</feature>
<reference evidence="6" key="1">
    <citation type="submission" date="2016-10" db="EMBL/GenBank/DDBJ databases">
        <authorList>
            <person name="Benchimol M."/>
            <person name="Almeida L.G."/>
            <person name="Vasconcelos A.T."/>
            <person name="Perreira-Neves A."/>
            <person name="Rosa I.A."/>
            <person name="Tasca T."/>
            <person name="Bogo M.R."/>
            <person name="de Souza W."/>
        </authorList>
    </citation>
    <scope>NUCLEOTIDE SEQUENCE [LARGE SCALE GENOMIC DNA]</scope>
    <source>
        <strain evidence="6">K</strain>
    </source>
</reference>
<feature type="coiled-coil region" evidence="4">
    <location>
        <begin position="41"/>
        <end position="102"/>
    </location>
</feature>
<protein>
    <submittedName>
        <fullName evidence="6">Uncharacterized protein</fullName>
    </submittedName>
</protein>
<dbReference type="GO" id="GO:0031267">
    <property type="term" value="F:small GTPase binding"/>
    <property type="evidence" value="ECO:0007669"/>
    <property type="project" value="TreeGrafter"/>
</dbReference>
<dbReference type="Proteomes" id="UP000179807">
    <property type="component" value="Unassembled WGS sequence"/>
</dbReference>